<dbReference type="GO" id="GO:0008270">
    <property type="term" value="F:zinc ion binding"/>
    <property type="evidence" value="ECO:0007669"/>
    <property type="project" value="UniProtKB-KW"/>
</dbReference>
<feature type="compositionally biased region" description="Gly residues" evidence="8">
    <location>
        <begin position="223"/>
        <end position="235"/>
    </location>
</feature>
<dbReference type="Gene3D" id="3.30.40.10">
    <property type="entry name" value="Zinc/RING finger domain, C3HC4 (zinc finger)"/>
    <property type="match status" value="1"/>
</dbReference>
<evidence type="ECO:0000256" key="6">
    <source>
        <dbReference type="ARBA" id="ARBA00023002"/>
    </source>
</evidence>
<name>A0A0G4G8L4_9ALVE</name>
<dbReference type="Gene3D" id="2.60.120.620">
    <property type="entry name" value="q2cbj1_9rhob like domain"/>
    <property type="match status" value="1"/>
</dbReference>
<evidence type="ECO:0000256" key="5">
    <source>
        <dbReference type="ARBA" id="ARBA00022964"/>
    </source>
</evidence>
<dbReference type="InterPro" id="IPR013083">
    <property type="entry name" value="Znf_RING/FYVE/PHD"/>
</dbReference>
<evidence type="ECO:0000256" key="3">
    <source>
        <dbReference type="ARBA" id="ARBA00022771"/>
    </source>
</evidence>
<evidence type="ECO:0000256" key="4">
    <source>
        <dbReference type="ARBA" id="ARBA00022833"/>
    </source>
</evidence>
<keyword evidence="3" id="KW-0863">Zinc-finger</keyword>
<dbReference type="SMART" id="SM00249">
    <property type="entry name" value="PHD"/>
    <property type="match status" value="1"/>
</dbReference>
<evidence type="ECO:0000256" key="7">
    <source>
        <dbReference type="ARBA" id="ARBA00023004"/>
    </source>
</evidence>
<dbReference type="InterPro" id="IPR006620">
    <property type="entry name" value="Pro_4_hyd_alph"/>
</dbReference>
<evidence type="ECO:0000259" key="9">
    <source>
        <dbReference type="SMART" id="SM00249"/>
    </source>
</evidence>
<dbReference type="PANTHER" id="PTHR10869">
    <property type="entry name" value="PROLYL 4-HYDROXYLASE ALPHA SUBUNIT"/>
    <property type="match status" value="1"/>
</dbReference>
<sequence>MVLVDMEKVSNSFKVRFLQQVQAQSPEEKIKVDRHESTLALVYSRRDGYPDECPMQKKARVFTPNFWALHQALPESVLGTLGRIVHSGTFEHSKVDFDNGGSAKAGQVTGAERSSGTLLLRKPHSRDRRPVARALHHVEKLAAALFGVSTECVEPLQIVRYTEGQKYMYHHDSIDAPGFKEVERRGTDGETWTEWVDGEGARFPTEFPPASTSSSSSSSGRLGTQGPGRMTGSGKKGQNKSIEKVKPSMQDIKGKPIRIGTLLIYLNSLPAGWGAETDLCWATTKDTKAGELVRPQRNCGVAWSNIDIEGRPAEGAIHQGRELSAEAPQGTVKYAVNVWVSDTEVGERTDSAARRMEDIAEIDATSASSFERLNKVASAHCFPWSLRGGRGEAEIKGGGAMSAEEGTEDGEAGQGDCEVCLLCGVFEGGKPGEENKNDLVMCETVGCLAGVHLECYQPALKSSHLLATDYESLALEKEKCPQLEGMEGQQRGKGRPLDVLAWHCPLCVPERKGVMEGVQLLPAQVREAVFGLQGAESGGAQSSVSRKVTASSSGSSSSSSSSSSEVPADTSPHAAHEKKQEAHQVSLETGEARGKKREHLSTAGGEGERGGPTTEKEKKKKGESLEQITR</sequence>
<evidence type="ECO:0000256" key="8">
    <source>
        <dbReference type="SAM" id="MobiDB-lite"/>
    </source>
</evidence>
<evidence type="ECO:0000256" key="2">
    <source>
        <dbReference type="ARBA" id="ARBA00022723"/>
    </source>
</evidence>
<keyword evidence="2" id="KW-0479">Metal-binding</keyword>
<keyword evidence="5" id="KW-0223">Dioxygenase</keyword>
<gene>
    <name evidence="11" type="ORF">Cvel_20731</name>
</gene>
<keyword evidence="4" id="KW-0862">Zinc</keyword>
<feature type="region of interest" description="Disordered" evidence="8">
    <location>
        <begin position="535"/>
        <end position="630"/>
    </location>
</feature>
<dbReference type="SMART" id="SM00702">
    <property type="entry name" value="P4Hc"/>
    <property type="match status" value="1"/>
</dbReference>
<dbReference type="AlphaFoldDB" id="A0A0G4G8L4"/>
<dbReference type="InterPro" id="IPR045054">
    <property type="entry name" value="P4HA-like"/>
</dbReference>
<accession>A0A0G4G8L4</accession>
<dbReference type="GO" id="GO:0016705">
    <property type="term" value="F:oxidoreductase activity, acting on paired donors, with incorporation or reduction of molecular oxygen"/>
    <property type="evidence" value="ECO:0007669"/>
    <property type="project" value="InterPro"/>
</dbReference>
<evidence type="ECO:0000259" key="10">
    <source>
        <dbReference type="SMART" id="SM00702"/>
    </source>
</evidence>
<organism evidence="11">
    <name type="scientific">Chromera velia CCMP2878</name>
    <dbReference type="NCBI Taxonomy" id="1169474"/>
    <lineage>
        <taxon>Eukaryota</taxon>
        <taxon>Sar</taxon>
        <taxon>Alveolata</taxon>
        <taxon>Colpodellida</taxon>
        <taxon>Chromeraceae</taxon>
        <taxon>Chromera</taxon>
    </lineage>
</organism>
<keyword evidence="7" id="KW-0408">Iron</keyword>
<keyword evidence="6" id="KW-0560">Oxidoreductase</keyword>
<feature type="compositionally biased region" description="Low complexity" evidence="8">
    <location>
        <begin position="542"/>
        <end position="564"/>
    </location>
</feature>
<dbReference type="GO" id="GO:0051213">
    <property type="term" value="F:dioxygenase activity"/>
    <property type="evidence" value="ECO:0007669"/>
    <property type="project" value="UniProtKB-KW"/>
</dbReference>
<feature type="domain" description="Zinc finger PHD-type" evidence="9">
    <location>
        <begin position="419"/>
        <end position="508"/>
    </location>
</feature>
<proteinExistence type="predicted"/>
<comment type="cofactor">
    <cofactor evidence="1">
        <name>L-ascorbate</name>
        <dbReference type="ChEBI" id="CHEBI:38290"/>
    </cofactor>
</comment>
<dbReference type="EMBL" id="CDMZ01000978">
    <property type="protein sequence ID" value="CEM25004.1"/>
    <property type="molecule type" value="Genomic_DNA"/>
</dbReference>
<reference evidence="11" key="1">
    <citation type="submission" date="2014-11" db="EMBL/GenBank/DDBJ databases">
        <authorList>
            <person name="Otto D Thomas"/>
            <person name="Naeem Raeece"/>
        </authorList>
    </citation>
    <scope>NUCLEOTIDE SEQUENCE</scope>
</reference>
<protein>
    <recommendedName>
        <fullName evidence="12">Prolyl 4-hydroxylase alpha subunit domain-containing protein</fullName>
    </recommendedName>
</protein>
<dbReference type="GO" id="GO:0031418">
    <property type="term" value="F:L-ascorbic acid binding"/>
    <property type="evidence" value="ECO:0007669"/>
    <property type="project" value="InterPro"/>
</dbReference>
<feature type="compositionally biased region" description="Basic and acidic residues" evidence="8">
    <location>
        <begin position="606"/>
        <end position="630"/>
    </location>
</feature>
<evidence type="ECO:0000313" key="11">
    <source>
        <dbReference type="EMBL" id="CEM25004.1"/>
    </source>
</evidence>
<dbReference type="GO" id="GO:0005506">
    <property type="term" value="F:iron ion binding"/>
    <property type="evidence" value="ECO:0007669"/>
    <property type="project" value="InterPro"/>
</dbReference>
<feature type="domain" description="Prolyl 4-hydroxylase alpha subunit" evidence="10">
    <location>
        <begin position="64"/>
        <end position="341"/>
    </location>
</feature>
<dbReference type="PANTHER" id="PTHR10869:SF246">
    <property type="entry name" value="TRANSMEMBRANE PROLYL 4-HYDROXYLASE"/>
    <property type="match status" value="1"/>
</dbReference>
<feature type="region of interest" description="Disordered" evidence="8">
    <location>
        <begin position="198"/>
        <end position="246"/>
    </location>
</feature>
<dbReference type="VEuPathDB" id="CryptoDB:Cvel_20731"/>
<evidence type="ECO:0008006" key="12">
    <source>
        <dbReference type="Google" id="ProtNLM"/>
    </source>
</evidence>
<evidence type="ECO:0000256" key="1">
    <source>
        <dbReference type="ARBA" id="ARBA00001961"/>
    </source>
</evidence>
<dbReference type="PhylomeDB" id="A0A0G4G8L4"/>
<dbReference type="InterPro" id="IPR001965">
    <property type="entry name" value="Znf_PHD"/>
</dbReference>